<reference evidence="1 2" key="1">
    <citation type="submission" date="2017-06" db="EMBL/GenBank/DDBJ databases">
        <title>Description of Avrilella dinanensis gen. nov. sp. nov.</title>
        <authorList>
            <person name="Leyer C."/>
            <person name="Sassi M."/>
            <person name="Minet J."/>
            <person name="Kayal S."/>
            <person name="Cattoir V."/>
        </authorList>
    </citation>
    <scope>NUCLEOTIDE SEQUENCE [LARGE SCALE GENOMIC DNA]</scope>
    <source>
        <strain evidence="1 2">UR159</strain>
    </source>
</reference>
<dbReference type="EMBL" id="NIPO01000001">
    <property type="protein sequence ID" value="PJR04305.1"/>
    <property type="molecule type" value="Genomic_DNA"/>
</dbReference>
<evidence type="ECO:0008006" key="3">
    <source>
        <dbReference type="Google" id="ProtNLM"/>
    </source>
</evidence>
<proteinExistence type="predicted"/>
<name>A0A2M9R6C5_9FLAO</name>
<gene>
    <name evidence="1" type="ORF">CDL10_06985</name>
</gene>
<sequence length="222" mass="25767">MLFRFANASNSQQEIRDVKVKFVGNENHFLTQEMVNNLLKQNFSNPSVIAREALDLRDWEQKLDINKWIARSEVYVDISGNLHAEVEQKKALARVINNGMSYYISTEGDTMPLSAGFSVRVPLVSGVLNEKNQQKFVKVLKKITEDDFMKEMITGIRINPDQTLNLTSRAHDADIEFGHMKEIDRKLTNYKIFMHYAENDTIMQNYKNINLRFTEQVICTKQ</sequence>
<evidence type="ECO:0000313" key="1">
    <source>
        <dbReference type="EMBL" id="PJR04305.1"/>
    </source>
</evidence>
<comment type="caution">
    <text evidence="1">The sequence shown here is derived from an EMBL/GenBank/DDBJ whole genome shotgun (WGS) entry which is preliminary data.</text>
</comment>
<organism evidence="1 2">
    <name type="scientific">Avrilella dinanensis</name>
    <dbReference type="NCBI Taxonomy" id="2008672"/>
    <lineage>
        <taxon>Bacteria</taxon>
        <taxon>Pseudomonadati</taxon>
        <taxon>Bacteroidota</taxon>
        <taxon>Flavobacteriia</taxon>
        <taxon>Flavobacteriales</taxon>
        <taxon>Flavobacteriaceae</taxon>
        <taxon>Avrilella</taxon>
    </lineage>
</organism>
<dbReference type="AlphaFoldDB" id="A0A2M9R6C5"/>
<keyword evidence="2" id="KW-1185">Reference proteome</keyword>
<protein>
    <recommendedName>
        <fullName evidence="3">POTRA domain-containing protein</fullName>
    </recommendedName>
</protein>
<dbReference type="Proteomes" id="UP000231960">
    <property type="component" value="Unassembled WGS sequence"/>
</dbReference>
<evidence type="ECO:0000313" key="2">
    <source>
        <dbReference type="Proteomes" id="UP000231960"/>
    </source>
</evidence>
<accession>A0A2M9R6C5</accession>